<dbReference type="Proteomes" id="UP000507470">
    <property type="component" value="Unassembled WGS sequence"/>
</dbReference>
<sequence length="158" mass="17842">MCHINDKDVLLAEADQYIDPLKTDITGDYTYIERKDIPKGLSGNCGNHTCDEKEICKENKDGDKPSCIPIYQCTDAVSLRDSEGSSFCKTTKEFGNCEDGVEQEKFVTRKLCAKEAVDSARFFNRFTKVKDNKTNLERDVKTVYVIVTFFFFISGTSG</sequence>
<organism evidence="1 2">
    <name type="scientific">Mytilus coruscus</name>
    <name type="common">Sea mussel</name>
    <dbReference type="NCBI Taxonomy" id="42192"/>
    <lineage>
        <taxon>Eukaryota</taxon>
        <taxon>Metazoa</taxon>
        <taxon>Spiralia</taxon>
        <taxon>Lophotrochozoa</taxon>
        <taxon>Mollusca</taxon>
        <taxon>Bivalvia</taxon>
        <taxon>Autobranchia</taxon>
        <taxon>Pteriomorphia</taxon>
        <taxon>Mytilida</taxon>
        <taxon>Mytiloidea</taxon>
        <taxon>Mytilidae</taxon>
        <taxon>Mytilinae</taxon>
        <taxon>Mytilus</taxon>
    </lineage>
</organism>
<protein>
    <submittedName>
        <fullName evidence="1">Uncharacterized protein</fullName>
    </submittedName>
</protein>
<proteinExistence type="predicted"/>
<accession>A0A6J8CIA0</accession>
<evidence type="ECO:0000313" key="2">
    <source>
        <dbReference type="Proteomes" id="UP000507470"/>
    </source>
</evidence>
<dbReference type="EMBL" id="CACVKT020005334">
    <property type="protein sequence ID" value="CAC5394620.1"/>
    <property type="molecule type" value="Genomic_DNA"/>
</dbReference>
<keyword evidence="2" id="KW-1185">Reference proteome</keyword>
<dbReference type="AlphaFoldDB" id="A0A6J8CIA0"/>
<evidence type="ECO:0000313" key="1">
    <source>
        <dbReference type="EMBL" id="CAC5394620.1"/>
    </source>
</evidence>
<name>A0A6J8CIA0_MYTCO</name>
<gene>
    <name evidence="1" type="ORF">MCOR_29352</name>
</gene>
<reference evidence="1 2" key="1">
    <citation type="submission" date="2020-06" db="EMBL/GenBank/DDBJ databases">
        <authorList>
            <person name="Li R."/>
            <person name="Bekaert M."/>
        </authorList>
    </citation>
    <scope>NUCLEOTIDE SEQUENCE [LARGE SCALE GENOMIC DNA]</scope>
    <source>
        <strain evidence="2">wild</strain>
    </source>
</reference>